<reference evidence="2" key="1">
    <citation type="journal article" date="2000" name="Vet. Microbiol.">
        <title>Detection of type III secretion system genes in animal isolates of Bordetella bronchiseptica.</title>
        <authorList>
            <person name="Winstanley C."/>
            <person name="Hales B.A."/>
            <person name="Sibanda L.M."/>
            <person name="Dawson S."/>
            <person name="Gaskell R.M."/>
            <person name="Hart C.A."/>
        </authorList>
    </citation>
    <scope>NUCLEOTIDE SEQUENCE</scope>
    <source>
        <strain evidence="2">SB22</strain>
    </source>
</reference>
<sequence length="422" mass="43291">MHREPVTAWRGYEPARRAGFAHGRRRAAHGRGAHAVCASAGSGCAACLRAGNGTGESEGRTVRVATPGAGAGLRRLAGVGGTCGRPSAGESGPSAGKRGCGAGGRRRAGGASRSPYRCGRYAATRHHLVGTGGRRLDRGRFRVPAAGRLRAPARVRRPVGHGARAGAGARCRGYGGMRRRAARAGGARAAAVAMNRVAGGAAAQAAGMVDLAVPRLSAGEAHALSRIACHGARFDVRLGEPAVCWHCALTPCVHGDLADGEMESLQLQWAGTYIGLTVPRAAAAGWLAARLPRFSGVELPEPIAAAALEAMLEEVCRGMAGLDQQGPVRVARQGGKPPVQPHRWTLTVRAPDGSVWRAVLACDAWALQAVAAALDSVALADGPVNPERVPVRLRADVGAASVAAGQLRTLRRATSCCSRSTG</sequence>
<feature type="region of interest" description="Disordered" evidence="1">
    <location>
        <begin position="82"/>
        <end position="114"/>
    </location>
</feature>
<protein>
    <submittedName>
        <fullName evidence="2">BscP</fullName>
    </submittedName>
</protein>
<evidence type="ECO:0000256" key="1">
    <source>
        <dbReference type="SAM" id="MobiDB-lite"/>
    </source>
</evidence>
<name>Q9L9E1_BORBO</name>
<dbReference type="AlphaFoldDB" id="Q9L9E1"/>
<dbReference type="EMBL" id="AF172245">
    <property type="protein sequence ID" value="AAF25799.1"/>
    <property type="molecule type" value="Genomic_DNA"/>
</dbReference>
<organism evidence="2">
    <name type="scientific">Bordetella bronchiseptica</name>
    <name type="common">Alcaligenes bronchisepticus</name>
    <dbReference type="NCBI Taxonomy" id="518"/>
    <lineage>
        <taxon>Bacteria</taxon>
        <taxon>Pseudomonadati</taxon>
        <taxon>Pseudomonadota</taxon>
        <taxon>Betaproteobacteria</taxon>
        <taxon>Burkholderiales</taxon>
        <taxon>Alcaligenaceae</taxon>
        <taxon>Bordetella</taxon>
    </lineage>
</organism>
<gene>
    <name evidence="2" type="primary">bscP</name>
</gene>
<accession>Q9L9E1</accession>
<proteinExistence type="predicted"/>
<evidence type="ECO:0000313" key="2">
    <source>
        <dbReference type="EMBL" id="AAF25799.1"/>
    </source>
</evidence>